<evidence type="ECO:0000256" key="8">
    <source>
        <dbReference type="SAM" id="Phobius"/>
    </source>
</evidence>
<feature type="transmembrane region" description="Helical" evidence="8">
    <location>
        <begin position="904"/>
        <end position="924"/>
    </location>
</feature>
<dbReference type="InterPro" id="IPR019794">
    <property type="entry name" value="Peroxidases_AS"/>
</dbReference>
<dbReference type="Pfam" id="PF00141">
    <property type="entry name" value="peroxidase"/>
    <property type="match status" value="1"/>
</dbReference>
<feature type="transmembrane region" description="Helical" evidence="8">
    <location>
        <begin position="944"/>
        <end position="963"/>
    </location>
</feature>
<keyword evidence="5" id="KW-0408">Iron</keyword>
<name>A0A813H638_POLGL</name>
<dbReference type="InterPro" id="IPR002016">
    <property type="entry name" value="Haem_peroxidase"/>
</dbReference>
<feature type="region of interest" description="Disordered" evidence="7">
    <location>
        <begin position="836"/>
        <end position="870"/>
    </location>
</feature>
<evidence type="ECO:0000256" key="2">
    <source>
        <dbReference type="ARBA" id="ARBA00022617"/>
    </source>
</evidence>
<keyword evidence="8" id="KW-0472">Membrane</keyword>
<dbReference type="InterPro" id="IPR010255">
    <property type="entry name" value="Haem_peroxidase_sf"/>
</dbReference>
<sequence>MGRCSTLCRLRPYVGRRWCKLLHVAVALFLVCLGCLETRANHPSALVPSVQKASALVQSQPVKSLDSHSPRRSLLPFLLLHSATLASLAVWPASVSAAAPPTAETEPRTAADCVRAEVLTAAAGDPKLAAALLRLAFHDAGAGSPNGSIRFELARSENVGPSLRQALSSVERVVLRCGVTWADAIAIGGAAAVEASGGPRIEVGIGRADALGPDPEGMLPNGGFTGDETRAYFRRRGLSDEEAVALCGAHTLGRWTSFLGVSKECMDRKDPDELWACSREQGQRLPFSEHPEAFNTEYFQDVAEAYRRSQAPRIPGAGRIKDRPLAERQRLDQVRRLNLLPSDNGLMYDEEFRPLVLRFAGDEKAFFAAFARMGECTVEHRFDWCPVATLLLTLVLGVDLGYAAIAVGITEAVAGMVKEPFKQAHQDGLYGLATGTAVGAAGVVVRPLEGLLGAVEKLAQGAEGQIKGKNRGHSGLRRPPRVAFHKDVPGLQPLEQGFFWPCWLLKVESVSLPSLWKRRECHFIAAGFRKTTDSVANEVYITRSRGADQWCAQGGMDMAVGRVGQLRGPFELLIEALLESNLELSVPLRMLVGIAELQTSELETALLSTEPSFLTCKVMDVSGSGAQPGAQAKDRRFMFGSALGVLRLPFVQARTCSDPDDFRPKYRLEAAKADFNKEEALEDERYNMEKENDLVTGALVGTGSLSQAGENLVEELQEQQAKEETAELNEEKEKMEALDSSEVRIEEELEKEKLKAEALEERGVYKEKEVEFLEQELREEESSADKLREEQTVKEEEAERLKTKIRDEEVSAEEFEQKGKSKEEEVKGLKTKIEAQEKSAEEFEVKEKEEEEEEGEKEEEEEGEEEEEYFSASDQEVAYMLLGSVALVVSLFYFVNWDDDDIRLYTWSILSMTISIFTSVLMFHGLGEFLSAAVEEMEEFTKVAAQYTQVFVYLVVLQLTVGYESGMIGSDSYVQINLDEDHWTIADAMRADHGRQLTPSEEDRVRNKSGTRSNMIDLYGNEVPVMKRKLVLEQRTRRIKCFALLLAHMTAFAAIRAGSTLQHTTLFSSSPFMAFLPVILTAVPIQLCFTVSNAYRTYHLESAKQAGRAGRRAKMAHEAIVEAENDIMSLSTSFLTVQCIRFALSGILADGEGLEEPEKPHGLKTIGGLYLVSLIFAGLSSRMALWIALQPAEEEGEEERTSTRFAEMAMSTFGDGFAWSLLFATRYVCVVIPFIKMETMFGRVEFALILSIFAGVTILGLDAVDDAFKASGNDEASGPVIGTIINALGLFVGFSWEQSFSFGVEAVTATTPHKHFVQLAIGTFVFILMVRPWRRFILTKVMYLEEFKKSQTPAKEKYSARAMPMGHGTENGKHPHH</sequence>
<keyword evidence="4" id="KW-0560">Oxidoreductase</keyword>
<feature type="compositionally biased region" description="Basic and acidic residues" evidence="7">
    <location>
        <begin position="780"/>
        <end position="801"/>
    </location>
</feature>
<dbReference type="Proteomes" id="UP000654075">
    <property type="component" value="Unassembled WGS sequence"/>
</dbReference>
<dbReference type="OrthoDB" id="2859658at2759"/>
<dbReference type="GO" id="GO:0004601">
    <property type="term" value="F:peroxidase activity"/>
    <property type="evidence" value="ECO:0007669"/>
    <property type="project" value="UniProtKB-KW"/>
</dbReference>
<comment type="similarity">
    <text evidence="6">Belongs to the peroxidase family.</text>
</comment>
<dbReference type="GO" id="GO:0020037">
    <property type="term" value="F:heme binding"/>
    <property type="evidence" value="ECO:0007669"/>
    <property type="project" value="InterPro"/>
</dbReference>
<evidence type="ECO:0000256" key="4">
    <source>
        <dbReference type="ARBA" id="ARBA00023002"/>
    </source>
</evidence>
<dbReference type="PRINTS" id="PR00459">
    <property type="entry name" value="ASPEROXIDASE"/>
</dbReference>
<comment type="caution">
    <text evidence="10">The sequence shown here is derived from an EMBL/GenBank/DDBJ whole genome shotgun (WGS) entry which is preliminary data.</text>
</comment>
<feature type="transmembrane region" description="Helical" evidence="8">
    <location>
        <begin position="1071"/>
        <end position="1095"/>
    </location>
</feature>
<evidence type="ECO:0000313" key="11">
    <source>
        <dbReference type="Proteomes" id="UP000654075"/>
    </source>
</evidence>
<dbReference type="EMBL" id="CAJNNV010030630">
    <property type="protein sequence ID" value="CAE8633100.1"/>
    <property type="molecule type" value="Genomic_DNA"/>
</dbReference>
<dbReference type="PANTHER" id="PTHR31356">
    <property type="entry name" value="THYLAKOID LUMENAL 29 KDA PROTEIN, CHLOROPLASTIC-RELATED"/>
    <property type="match status" value="1"/>
</dbReference>
<keyword evidence="11" id="KW-1185">Reference proteome</keyword>
<dbReference type="GO" id="GO:0046872">
    <property type="term" value="F:metal ion binding"/>
    <property type="evidence" value="ECO:0007669"/>
    <property type="project" value="UniProtKB-KW"/>
</dbReference>
<dbReference type="InterPro" id="IPR044831">
    <property type="entry name" value="Ccp1-like"/>
</dbReference>
<dbReference type="Gene3D" id="1.10.520.10">
    <property type="match status" value="1"/>
</dbReference>
<dbReference type="GO" id="GO:0042744">
    <property type="term" value="P:hydrogen peroxide catabolic process"/>
    <property type="evidence" value="ECO:0007669"/>
    <property type="project" value="TreeGrafter"/>
</dbReference>
<evidence type="ECO:0000259" key="9">
    <source>
        <dbReference type="PROSITE" id="PS50873"/>
    </source>
</evidence>
<feature type="transmembrane region" description="Helical" evidence="8">
    <location>
        <begin position="877"/>
        <end position="897"/>
    </location>
</feature>
<feature type="domain" description="Plant heme peroxidase family profile" evidence="9">
    <location>
        <begin position="114"/>
        <end position="372"/>
    </location>
</feature>
<dbReference type="PROSITE" id="PS00436">
    <property type="entry name" value="PEROXIDASE_2"/>
    <property type="match status" value="1"/>
</dbReference>
<feature type="transmembrane region" description="Helical" evidence="8">
    <location>
        <begin position="1316"/>
        <end position="1333"/>
    </location>
</feature>
<feature type="transmembrane region" description="Helical" evidence="8">
    <location>
        <begin position="1217"/>
        <end position="1235"/>
    </location>
</feature>
<evidence type="ECO:0000256" key="5">
    <source>
        <dbReference type="ARBA" id="ARBA00023004"/>
    </source>
</evidence>
<evidence type="ECO:0000256" key="1">
    <source>
        <dbReference type="ARBA" id="ARBA00022559"/>
    </source>
</evidence>
<dbReference type="GO" id="GO:0034599">
    <property type="term" value="P:cellular response to oxidative stress"/>
    <property type="evidence" value="ECO:0007669"/>
    <property type="project" value="InterPro"/>
</dbReference>
<feature type="transmembrane region" description="Helical" evidence="8">
    <location>
        <begin position="1169"/>
        <end position="1189"/>
    </location>
</feature>
<keyword evidence="1" id="KW-0575">Peroxidase</keyword>
<dbReference type="PRINTS" id="PR00458">
    <property type="entry name" value="PEROXIDASE"/>
</dbReference>
<dbReference type="Gene3D" id="1.10.420.10">
    <property type="entry name" value="Peroxidase, domain 2"/>
    <property type="match status" value="1"/>
</dbReference>
<feature type="transmembrane region" description="Helical" evidence="8">
    <location>
        <begin position="1039"/>
        <end position="1059"/>
    </location>
</feature>
<keyword evidence="8" id="KW-1133">Transmembrane helix</keyword>
<feature type="transmembrane region" description="Helical" evidence="8">
    <location>
        <begin position="1247"/>
        <end position="1264"/>
    </location>
</feature>
<protein>
    <recommendedName>
        <fullName evidence="9">Plant heme peroxidase family profile domain-containing protein</fullName>
    </recommendedName>
</protein>
<accession>A0A813H638</accession>
<dbReference type="PANTHER" id="PTHR31356:SF36">
    <property type="entry name" value="L-ASCORBATE PEROXIDASE 3"/>
    <property type="match status" value="1"/>
</dbReference>
<dbReference type="InterPro" id="IPR002207">
    <property type="entry name" value="Peroxidase_I"/>
</dbReference>
<dbReference type="SUPFAM" id="SSF48113">
    <property type="entry name" value="Heme-dependent peroxidases"/>
    <property type="match status" value="1"/>
</dbReference>
<organism evidence="10 11">
    <name type="scientific">Polarella glacialis</name>
    <name type="common">Dinoflagellate</name>
    <dbReference type="NCBI Taxonomy" id="89957"/>
    <lineage>
        <taxon>Eukaryota</taxon>
        <taxon>Sar</taxon>
        <taxon>Alveolata</taxon>
        <taxon>Dinophyceae</taxon>
        <taxon>Suessiales</taxon>
        <taxon>Suessiaceae</taxon>
        <taxon>Polarella</taxon>
    </lineage>
</organism>
<gene>
    <name evidence="10" type="ORF">PGLA1383_LOCUS49014</name>
</gene>
<dbReference type="GO" id="GO:0000302">
    <property type="term" value="P:response to reactive oxygen species"/>
    <property type="evidence" value="ECO:0007669"/>
    <property type="project" value="TreeGrafter"/>
</dbReference>
<keyword evidence="3" id="KW-0479">Metal-binding</keyword>
<dbReference type="PROSITE" id="PS50873">
    <property type="entry name" value="PEROXIDASE_4"/>
    <property type="match status" value="1"/>
</dbReference>
<keyword evidence="2" id="KW-0349">Heme</keyword>
<reference evidence="10" key="1">
    <citation type="submission" date="2021-02" db="EMBL/GenBank/DDBJ databases">
        <authorList>
            <person name="Dougan E. K."/>
            <person name="Rhodes N."/>
            <person name="Thang M."/>
            <person name="Chan C."/>
        </authorList>
    </citation>
    <scope>NUCLEOTIDE SEQUENCE</scope>
</reference>
<evidence type="ECO:0000256" key="3">
    <source>
        <dbReference type="ARBA" id="ARBA00022723"/>
    </source>
</evidence>
<feature type="transmembrane region" description="Helical" evidence="8">
    <location>
        <begin position="1276"/>
        <end position="1296"/>
    </location>
</feature>
<proteinExistence type="inferred from homology"/>
<feature type="compositionally biased region" description="Acidic residues" evidence="7">
    <location>
        <begin position="849"/>
        <end position="869"/>
    </location>
</feature>
<keyword evidence="8" id="KW-0812">Transmembrane</keyword>
<evidence type="ECO:0000256" key="7">
    <source>
        <dbReference type="SAM" id="MobiDB-lite"/>
    </source>
</evidence>
<feature type="region of interest" description="Disordered" evidence="7">
    <location>
        <begin position="776"/>
        <end position="801"/>
    </location>
</feature>
<evidence type="ECO:0000256" key="6">
    <source>
        <dbReference type="RuleBase" id="RU004241"/>
    </source>
</evidence>
<feature type="compositionally biased region" description="Basic and acidic residues" evidence="7">
    <location>
        <begin position="836"/>
        <end position="848"/>
    </location>
</feature>
<evidence type="ECO:0000313" key="10">
    <source>
        <dbReference type="EMBL" id="CAE8633100.1"/>
    </source>
</evidence>